<evidence type="ECO:0000256" key="2">
    <source>
        <dbReference type="SAM" id="Phobius"/>
    </source>
</evidence>
<reference evidence="3 4" key="1">
    <citation type="submission" date="2020-01" db="EMBL/GenBank/DDBJ databases">
        <authorList>
            <person name="Chen S."/>
        </authorList>
    </citation>
    <scope>NUCLEOTIDE SEQUENCE [LARGE SCALE GENOMIC DNA]</scope>
    <source>
        <strain evidence="3 4">GS-10</strain>
    </source>
</reference>
<accession>A0A6L8LDT0</accession>
<dbReference type="RefSeq" id="WP_160971928.1">
    <property type="nucleotide sequence ID" value="NZ_WWEN01000002.1"/>
</dbReference>
<feature type="region of interest" description="Disordered" evidence="1">
    <location>
        <begin position="1169"/>
        <end position="1195"/>
    </location>
</feature>
<dbReference type="Gene3D" id="3.30.70.1320">
    <property type="entry name" value="Multidrug efflux transporter AcrB pore domain like"/>
    <property type="match status" value="1"/>
</dbReference>
<feature type="transmembrane region" description="Helical" evidence="2">
    <location>
        <begin position="388"/>
        <end position="411"/>
    </location>
</feature>
<feature type="transmembrane region" description="Helical" evidence="2">
    <location>
        <begin position="510"/>
        <end position="532"/>
    </location>
</feature>
<dbReference type="PANTHER" id="PTHR32063">
    <property type="match status" value="1"/>
</dbReference>
<dbReference type="PANTHER" id="PTHR32063:SF0">
    <property type="entry name" value="SWARMING MOTILITY PROTEIN SWRC"/>
    <property type="match status" value="1"/>
</dbReference>
<gene>
    <name evidence="3" type="ORF">GR167_02790</name>
</gene>
<dbReference type="Gene3D" id="3.30.2090.10">
    <property type="entry name" value="Multidrug efflux transporter AcrB TolC docking domain, DN and DC subdomains"/>
    <property type="match status" value="2"/>
</dbReference>
<dbReference type="GO" id="GO:0042910">
    <property type="term" value="F:xenobiotic transmembrane transporter activity"/>
    <property type="evidence" value="ECO:0007669"/>
    <property type="project" value="TreeGrafter"/>
</dbReference>
<feature type="transmembrane region" description="Helical" evidence="2">
    <location>
        <begin position="955"/>
        <end position="976"/>
    </location>
</feature>
<feature type="transmembrane region" description="Helical" evidence="2">
    <location>
        <begin position="360"/>
        <end position="382"/>
    </location>
</feature>
<dbReference type="GO" id="GO:0005886">
    <property type="term" value="C:plasma membrane"/>
    <property type="evidence" value="ECO:0007669"/>
    <property type="project" value="TreeGrafter"/>
</dbReference>
<keyword evidence="4" id="KW-1185">Reference proteome</keyword>
<dbReference type="AlphaFoldDB" id="A0A6L8LDT0"/>
<feature type="transmembrane region" description="Helical" evidence="2">
    <location>
        <begin position="1098"/>
        <end position="1127"/>
    </location>
</feature>
<dbReference type="InterPro" id="IPR027463">
    <property type="entry name" value="AcrB_DN_DC_subdom"/>
</dbReference>
<proteinExistence type="predicted"/>
<dbReference type="PRINTS" id="PR00702">
    <property type="entry name" value="ACRIFLAVINRP"/>
</dbReference>
<dbReference type="Gene3D" id="1.20.1640.10">
    <property type="entry name" value="Multidrug efflux transporter AcrB transmembrane domain"/>
    <property type="match status" value="4"/>
</dbReference>
<dbReference type="InterPro" id="IPR001036">
    <property type="entry name" value="Acrflvin-R"/>
</dbReference>
<feature type="transmembrane region" description="Helical" evidence="2">
    <location>
        <begin position="544"/>
        <end position="566"/>
    </location>
</feature>
<feature type="transmembrane region" description="Helical" evidence="2">
    <location>
        <begin position="12"/>
        <end position="31"/>
    </location>
</feature>
<feature type="transmembrane region" description="Helical" evidence="2">
    <location>
        <begin position="587"/>
        <end position="613"/>
    </location>
</feature>
<evidence type="ECO:0000313" key="4">
    <source>
        <dbReference type="Proteomes" id="UP000479043"/>
    </source>
</evidence>
<feature type="transmembrane region" description="Helical" evidence="2">
    <location>
        <begin position="1058"/>
        <end position="1078"/>
    </location>
</feature>
<dbReference type="SUPFAM" id="SSF82714">
    <property type="entry name" value="Multidrug efflux transporter AcrB TolC docking domain, DN and DC subdomains"/>
    <property type="match status" value="2"/>
</dbReference>
<feature type="transmembrane region" description="Helical" evidence="2">
    <location>
        <begin position="332"/>
        <end position="353"/>
    </location>
</feature>
<organism evidence="3 4">
    <name type="scientific">Thalassovita mangrovi</name>
    <dbReference type="NCBI Taxonomy" id="2692236"/>
    <lineage>
        <taxon>Bacteria</taxon>
        <taxon>Pseudomonadati</taxon>
        <taxon>Pseudomonadota</taxon>
        <taxon>Alphaproteobacteria</taxon>
        <taxon>Rhodobacterales</taxon>
        <taxon>Roseobacteraceae</taxon>
        <taxon>Thalassovita</taxon>
    </lineage>
</organism>
<keyword evidence="2" id="KW-0812">Transmembrane</keyword>
<evidence type="ECO:0000313" key="3">
    <source>
        <dbReference type="EMBL" id="MYM54217.1"/>
    </source>
</evidence>
<evidence type="ECO:0000256" key="1">
    <source>
        <dbReference type="SAM" id="MobiDB-lite"/>
    </source>
</evidence>
<dbReference type="Gene3D" id="3.30.70.1440">
    <property type="entry name" value="Multidrug efflux transporter AcrB pore domain"/>
    <property type="match status" value="1"/>
</dbReference>
<dbReference type="Pfam" id="PF00873">
    <property type="entry name" value="ACR_tran"/>
    <property type="match status" value="2"/>
</dbReference>
<name>A0A6L8LDT0_9RHOB</name>
<feature type="transmembrane region" description="Helical" evidence="2">
    <location>
        <begin position="1009"/>
        <end position="1031"/>
    </location>
</feature>
<dbReference type="SUPFAM" id="SSF82866">
    <property type="entry name" value="Multidrug efflux transporter AcrB transmembrane domain"/>
    <property type="match status" value="2"/>
</dbReference>
<dbReference type="EMBL" id="WWEN01000002">
    <property type="protein sequence ID" value="MYM54217.1"/>
    <property type="molecule type" value="Genomic_DNA"/>
</dbReference>
<protein>
    <submittedName>
        <fullName evidence="3">AcrB/AcrD/AcrF family protein</fullName>
    </submittedName>
</protein>
<dbReference type="Proteomes" id="UP000479043">
    <property type="component" value="Unassembled WGS sequence"/>
</dbReference>
<dbReference type="SUPFAM" id="SSF82693">
    <property type="entry name" value="Multidrug efflux transporter AcrB pore domain, PN1, PN2, PC1 and PC2 subdomains"/>
    <property type="match status" value="2"/>
</dbReference>
<sequence length="1195" mass="129553">MTGIVDWAAARARMVMAFILLSLLAGGYAYFGLPKEGEPDIEIPALFVSVPFPGISAEDSETLLVKPMETELAGLDGLKTMSSTASEGYAGVALEFEFGWDKTRVMADVRDAMSTAEGQFPAGADKYSVNEINFSEFPILIVNLTGDVPERTMYRVAKDLQDRLESLDSVLEAGIAGNRDEMVEVVIDPLRLESYNVTAQELISVVTNNNMLVAAGEVETEQGTFSVKIPSSFDEPRDIYSLPVKINGQRVVTLGDLADIRLTFEDRTGTARFNSVPTVALQVVKRKGFNLLDTIDEVKAELETAREDWPEDLKAAVRLGTSNDQGRVVGSMVSQLEGSVLTAIALVMIVVLASLGSRAALLVGFAIPTSFLLCFLLLAAMGVTISNIVMFGLILAVGMLVDGAIVVVEYADKRINDGVGPMHAYVEAAKRMFWPVVSSTATTLCAFLPMLFWPGVAGEFMGMLPITLIFVLTASLVVALIYLPVMGGVSGRLSRKFHQMSEFLKRKLPWVVRAALVPVAMLVMFSGAMQVLNPNYLFQLGDAGLASLFVGGVIFILGAFAASVTLQAAEIQWGRRKIRVGHRRTGFGWVIKAIVGNPVMPLVAVVAVGFVVMNVFSYYGEHNKGTEFFVESEPEQAIVYVRARGNLSLTEKDALVQQAEDIVLAHPGVLNAFSFAGEGGLKNNTGGAQPPVDTIGQIQLETIPWEDRSGRPDLDGDIILKELTQALEQIPGIKIEILAQARGPASAKPVHLRLKGDNWDDLKTATDLARTRFEQTEGLDLIEDTLPLPGIDWQIDVDVEKAGRYGADVATVGAMVQLVTRGILLDTMRVESSDEEIDIRVRLPEKDRVLSTLDTLKVRTSDGLVPLANFVTRQPVPKLATISRVDQKRYFDVKAAVTAGLTKTTTDDSGNEVTEPINANERIETLTKWLNTDPLPAGITWEWTGDQDDQAESQAFLGTAFGAALALMFIILLAQFNSFYNSALVLLAVVLSTAGVLIGMLVMDQTFSIIMTGTGVVALAGIVVNNNIVLIDTYQEYSAYMPRIEAIVKTAEDRIRPVLLTTVTTMAGLAPMMFGLSLDFIQGGYSIDSPTALWWKQLATAVVFGLGIATVLTLVFTPAMLAIRVWFNTYLRWIARALAALSMGRASRAARDLALARAARKLKAPEIIWDDDMPDPFDAPDSGKSGPGQKLKAAE</sequence>
<comment type="caution">
    <text evidence="3">The sequence shown here is derived from an EMBL/GenBank/DDBJ whole genome shotgun (WGS) entry which is preliminary data.</text>
</comment>
<keyword evidence="2" id="KW-1133">Transmembrane helix</keyword>
<feature type="transmembrane region" description="Helical" evidence="2">
    <location>
        <begin position="464"/>
        <end position="489"/>
    </location>
</feature>
<feature type="transmembrane region" description="Helical" evidence="2">
    <location>
        <begin position="983"/>
        <end position="1003"/>
    </location>
</feature>
<dbReference type="Gene3D" id="3.30.70.1430">
    <property type="entry name" value="Multidrug efflux transporter AcrB pore domain"/>
    <property type="match status" value="2"/>
</dbReference>
<keyword evidence="2" id="KW-0472">Membrane</keyword>
<feature type="transmembrane region" description="Helical" evidence="2">
    <location>
        <begin position="432"/>
        <end position="452"/>
    </location>
</feature>